<feature type="domain" description="Polysaccharide chain length determinant N-terminal" evidence="8">
    <location>
        <begin position="3"/>
        <end position="96"/>
    </location>
</feature>
<dbReference type="PANTHER" id="PTHR32309:SF13">
    <property type="entry name" value="FERRIC ENTEROBACTIN TRANSPORT PROTEIN FEPE"/>
    <property type="match status" value="1"/>
</dbReference>
<evidence type="ECO:0000313" key="11">
    <source>
        <dbReference type="Proteomes" id="UP000248646"/>
    </source>
</evidence>
<reference evidence="10 11" key="1">
    <citation type="submission" date="2018-06" db="EMBL/GenBank/DDBJ databases">
        <title>Genomic Encyclopedia of Type Strains, Phase IV (KMG-IV): sequencing the most valuable type-strain genomes for metagenomic binning, comparative biology and taxonomic classification.</title>
        <authorList>
            <person name="Goeker M."/>
        </authorList>
    </citation>
    <scope>NUCLEOTIDE SEQUENCE [LARGE SCALE GENOMIC DNA]</scope>
    <source>
        <strain evidence="10 11">DSM 5</strain>
    </source>
</reference>
<evidence type="ECO:0000259" key="8">
    <source>
        <dbReference type="Pfam" id="PF02706"/>
    </source>
</evidence>
<evidence type="ECO:0000256" key="1">
    <source>
        <dbReference type="ARBA" id="ARBA00004651"/>
    </source>
</evidence>
<comment type="similarity">
    <text evidence="2">Belongs to the CpsC/CapA family.</text>
</comment>
<proteinExistence type="inferred from homology"/>
<dbReference type="OrthoDB" id="2360475at2"/>
<dbReference type="EMBL" id="QKZI01000002">
    <property type="protein sequence ID" value="PZX05930.1"/>
    <property type="molecule type" value="Genomic_DNA"/>
</dbReference>
<keyword evidence="11" id="KW-1185">Reference proteome</keyword>
<accession>A0A2W7N7L8</accession>
<evidence type="ECO:0000259" key="9">
    <source>
        <dbReference type="Pfam" id="PF13807"/>
    </source>
</evidence>
<dbReference type="Proteomes" id="UP000248646">
    <property type="component" value="Unassembled WGS sequence"/>
</dbReference>
<keyword evidence="3" id="KW-1003">Cell membrane</keyword>
<sequence>MEETISLQDLFKTLKKRALLIIAAMILAVTIAGIISYFFLTPIYQTSTQILVNQQKAPAQQQDYNSQDIQTNLQLINTYNVIIKSPAILSKVIQKLDLDTTPAALTGNITVESAENSQVVSITVQDPEAFRAVDIANTTAEVFQQEIKKLMSVDNVNVLSPAVLTENPAPVKPDPMLNMAIGAVIGLMLGVGIAFLLEYLDTTIKNEQDIEDILQLPIIGLISPIPEGTKVSTANMIQSRRKRV</sequence>
<keyword evidence="6 7" id="KW-0472">Membrane</keyword>
<dbReference type="InterPro" id="IPR032807">
    <property type="entry name" value="GNVR"/>
</dbReference>
<dbReference type="PANTHER" id="PTHR32309">
    <property type="entry name" value="TYROSINE-PROTEIN KINASE"/>
    <property type="match status" value="1"/>
</dbReference>
<keyword evidence="4 7" id="KW-0812">Transmembrane</keyword>
<keyword evidence="5 7" id="KW-1133">Transmembrane helix</keyword>
<dbReference type="AlphaFoldDB" id="A0A2W7N7L8"/>
<evidence type="ECO:0000256" key="6">
    <source>
        <dbReference type="ARBA" id="ARBA00023136"/>
    </source>
</evidence>
<organism evidence="10 11">
    <name type="scientific">Psychrobacillus insolitus</name>
    <dbReference type="NCBI Taxonomy" id="1461"/>
    <lineage>
        <taxon>Bacteria</taxon>
        <taxon>Bacillati</taxon>
        <taxon>Bacillota</taxon>
        <taxon>Bacilli</taxon>
        <taxon>Bacillales</taxon>
        <taxon>Bacillaceae</taxon>
        <taxon>Psychrobacillus</taxon>
    </lineage>
</organism>
<dbReference type="RefSeq" id="WP_111439368.1">
    <property type="nucleotide sequence ID" value="NZ_QKZI01000002.1"/>
</dbReference>
<gene>
    <name evidence="10" type="ORF">C7437_102397</name>
</gene>
<dbReference type="Pfam" id="PF02706">
    <property type="entry name" value="Wzz"/>
    <property type="match status" value="1"/>
</dbReference>
<comment type="subcellular location">
    <subcellularLocation>
        <location evidence="1">Cell membrane</location>
        <topology evidence="1">Multi-pass membrane protein</topology>
    </subcellularLocation>
</comment>
<evidence type="ECO:0000256" key="3">
    <source>
        <dbReference type="ARBA" id="ARBA00022475"/>
    </source>
</evidence>
<evidence type="ECO:0000256" key="5">
    <source>
        <dbReference type="ARBA" id="ARBA00022989"/>
    </source>
</evidence>
<feature type="domain" description="Tyrosine-protein kinase G-rich" evidence="9">
    <location>
        <begin position="144"/>
        <end position="196"/>
    </location>
</feature>
<name>A0A2W7N7L8_9BACI</name>
<dbReference type="Pfam" id="PF13807">
    <property type="entry name" value="GNVR"/>
    <property type="match status" value="1"/>
</dbReference>
<feature type="transmembrane region" description="Helical" evidence="7">
    <location>
        <begin position="18"/>
        <end position="40"/>
    </location>
</feature>
<dbReference type="GO" id="GO:0005886">
    <property type="term" value="C:plasma membrane"/>
    <property type="evidence" value="ECO:0007669"/>
    <property type="project" value="UniProtKB-SubCell"/>
</dbReference>
<evidence type="ECO:0000256" key="7">
    <source>
        <dbReference type="SAM" id="Phobius"/>
    </source>
</evidence>
<evidence type="ECO:0000256" key="2">
    <source>
        <dbReference type="ARBA" id="ARBA00006683"/>
    </source>
</evidence>
<protein>
    <submittedName>
        <fullName evidence="10">Capsular polysaccharide biosynthesis protein</fullName>
    </submittedName>
</protein>
<evidence type="ECO:0000313" key="10">
    <source>
        <dbReference type="EMBL" id="PZX05930.1"/>
    </source>
</evidence>
<feature type="transmembrane region" description="Helical" evidence="7">
    <location>
        <begin position="176"/>
        <end position="197"/>
    </location>
</feature>
<evidence type="ECO:0000256" key="4">
    <source>
        <dbReference type="ARBA" id="ARBA00022692"/>
    </source>
</evidence>
<dbReference type="InterPro" id="IPR050445">
    <property type="entry name" value="Bact_polysacc_biosynth/exp"/>
</dbReference>
<dbReference type="InterPro" id="IPR003856">
    <property type="entry name" value="LPS_length_determ_N"/>
</dbReference>
<dbReference type="GO" id="GO:0004713">
    <property type="term" value="F:protein tyrosine kinase activity"/>
    <property type="evidence" value="ECO:0007669"/>
    <property type="project" value="TreeGrafter"/>
</dbReference>
<comment type="caution">
    <text evidence="10">The sequence shown here is derived from an EMBL/GenBank/DDBJ whole genome shotgun (WGS) entry which is preliminary data.</text>
</comment>